<name>A0A146KEE7_9EUKA</name>
<organism evidence="1">
    <name type="scientific">Trepomonas sp. PC1</name>
    <dbReference type="NCBI Taxonomy" id="1076344"/>
    <lineage>
        <taxon>Eukaryota</taxon>
        <taxon>Metamonada</taxon>
        <taxon>Diplomonadida</taxon>
        <taxon>Hexamitidae</taxon>
        <taxon>Hexamitinae</taxon>
        <taxon>Trepomonas</taxon>
    </lineage>
</organism>
<protein>
    <submittedName>
        <fullName evidence="1">BPI-like protein</fullName>
    </submittedName>
</protein>
<dbReference type="AlphaFoldDB" id="A0A146KEE7"/>
<sequence length="412" mass="46934">MQILIRASINCNLATFTAKPFLSEDDSLCTVQMPKAGLQKFVDLNVKNIVYYLNNIRIPDFEASAGIFKLGLTDIRVKDMQIPTAKMEFHEQLGSASMAINNFRFVFVFQFQLRQITYPYISDNGQGELTFSANGGMELLPNFTDACPFHLQLNNLQSSFEMSQLLIKLVGKFQFLYDSVLAVLSSVILDLLNNQLREIIISTVVNAFNSVLQDQIQITQSDSDFYSDNRYINVSIKSGFLVVPMTCQVHKMQNGVFTTWLQTSPQTRKFVYSNYQIQYFMQKEVFSTSLQNYNEFKDPNIQEMKLVVQQFARTGLVVGASNGDFQASFLFTPKLKIRVVVFNVNDTRFQLEFVKVVKCVGECSRAEEIGRDIGEKQKFTTVAISNSNNIYEENCVSIFVSSDFYQIGCQIE</sequence>
<proteinExistence type="predicted"/>
<dbReference type="InterPro" id="IPR017943">
    <property type="entry name" value="Bactericidal_perm-incr_a/b_dom"/>
</dbReference>
<gene>
    <name evidence="1" type="ORF">TPC1_12721</name>
</gene>
<accession>A0A146KEE7</accession>
<dbReference type="Gene3D" id="3.15.10.10">
    <property type="entry name" value="Bactericidal permeability-increasing protein, domain 1"/>
    <property type="match status" value="1"/>
</dbReference>
<dbReference type="EMBL" id="GDID01002028">
    <property type="protein sequence ID" value="JAP94578.1"/>
    <property type="molecule type" value="Transcribed_RNA"/>
</dbReference>
<reference evidence="1" key="1">
    <citation type="submission" date="2015-07" db="EMBL/GenBank/DDBJ databases">
        <title>Adaptation to a free-living lifestyle via gene acquisitions in the diplomonad Trepomonas sp. PC1.</title>
        <authorList>
            <person name="Xu F."/>
            <person name="Jerlstrom-Hultqvist J."/>
            <person name="Kolisko M."/>
            <person name="Simpson A.G.B."/>
            <person name="Roger A.J."/>
            <person name="Svard S.G."/>
            <person name="Andersson J.O."/>
        </authorList>
    </citation>
    <scope>NUCLEOTIDE SEQUENCE</scope>
    <source>
        <strain evidence="1">PC1</strain>
    </source>
</reference>
<dbReference type="SUPFAM" id="SSF55394">
    <property type="entry name" value="Bactericidal permeability-increasing protein, BPI"/>
    <property type="match status" value="1"/>
</dbReference>
<dbReference type="GO" id="GO:0008289">
    <property type="term" value="F:lipid binding"/>
    <property type="evidence" value="ECO:0007669"/>
    <property type="project" value="InterPro"/>
</dbReference>
<evidence type="ECO:0000313" key="1">
    <source>
        <dbReference type="EMBL" id="JAP94578.1"/>
    </source>
</evidence>